<dbReference type="InterPro" id="IPR002925">
    <property type="entry name" value="Dienelactn_hydro"/>
</dbReference>
<accession>A0ABV2T276</accession>
<dbReference type="Gene3D" id="3.40.50.1820">
    <property type="entry name" value="alpha/beta hydrolase"/>
    <property type="match status" value="1"/>
</dbReference>
<dbReference type="GO" id="GO:0016787">
    <property type="term" value="F:hydrolase activity"/>
    <property type="evidence" value="ECO:0007669"/>
    <property type="project" value="UniProtKB-KW"/>
</dbReference>
<proteinExistence type="predicted"/>
<dbReference type="Pfam" id="PF01738">
    <property type="entry name" value="DLH"/>
    <property type="match status" value="1"/>
</dbReference>
<evidence type="ECO:0000259" key="1">
    <source>
        <dbReference type="Pfam" id="PF01738"/>
    </source>
</evidence>
<dbReference type="RefSeq" id="WP_354659781.1">
    <property type="nucleotide sequence ID" value="NZ_JBEXAC010000001.1"/>
</dbReference>
<dbReference type="Proteomes" id="UP001549749">
    <property type="component" value="Unassembled WGS sequence"/>
</dbReference>
<dbReference type="InterPro" id="IPR029058">
    <property type="entry name" value="AB_hydrolase_fold"/>
</dbReference>
<name>A0ABV2T276_9BACT</name>
<comment type="caution">
    <text evidence="2">The sequence shown here is derived from an EMBL/GenBank/DDBJ whole genome shotgun (WGS) entry which is preliminary data.</text>
</comment>
<dbReference type="SUPFAM" id="SSF53474">
    <property type="entry name" value="alpha/beta-Hydrolases"/>
    <property type="match status" value="1"/>
</dbReference>
<evidence type="ECO:0000313" key="2">
    <source>
        <dbReference type="EMBL" id="MET6997142.1"/>
    </source>
</evidence>
<organism evidence="2 3">
    <name type="scientific">Chitinophaga defluvii</name>
    <dbReference type="NCBI Taxonomy" id="3163343"/>
    <lineage>
        <taxon>Bacteria</taxon>
        <taxon>Pseudomonadati</taxon>
        <taxon>Bacteroidota</taxon>
        <taxon>Chitinophagia</taxon>
        <taxon>Chitinophagales</taxon>
        <taxon>Chitinophagaceae</taxon>
        <taxon>Chitinophaga</taxon>
    </lineage>
</organism>
<reference evidence="2 3" key="1">
    <citation type="submission" date="2024-06" db="EMBL/GenBank/DDBJ databases">
        <title>Chitinophaga defluvii sp. nov., isolated from municipal sewage.</title>
        <authorList>
            <person name="Zhang L."/>
        </authorList>
    </citation>
    <scope>NUCLEOTIDE SEQUENCE [LARGE SCALE GENOMIC DNA]</scope>
    <source>
        <strain evidence="2 3">H8</strain>
    </source>
</reference>
<sequence length="217" mass="24534">MDFQPLKYVYQRTDNNKAYTLLLLPGTGGDEHDMVPLAANFGYDVNILSLRGNVLEHGMPRFFRRLSMGVFDEADLHFRTHELVHFLRNLALEKHFDVNKLIAIGYSNGANIAGAILMLYPELLAGALLFRPMQPFQALEDGFETQRQAPVLITTGRQDTTIDLADTNNYATLLSANGFKVNTYEVNAGHALTQEDITLAAQWFRDNFQIRNFSQYG</sequence>
<keyword evidence="3" id="KW-1185">Reference proteome</keyword>
<evidence type="ECO:0000313" key="3">
    <source>
        <dbReference type="Proteomes" id="UP001549749"/>
    </source>
</evidence>
<gene>
    <name evidence="2" type="ORF">ABR189_07165</name>
</gene>
<feature type="domain" description="Dienelactone hydrolase" evidence="1">
    <location>
        <begin position="90"/>
        <end position="195"/>
    </location>
</feature>
<keyword evidence="2" id="KW-0378">Hydrolase</keyword>
<protein>
    <submittedName>
        <fullName evidence="2">Alpha/beta hydrolase</fullName>
    </submittedName>
</protein>
<dbReference type="EMBL" id="JBEXAC010000001">
    <property type="protein sequence ID" value="MET6997142.1"/>
    <property type="molecule type" value="Genomic_DNA"/>
</dbReference>